<dbReference type="InterPro" id="IPR051822">
    <property type="entry name" value="Glycosyl_Hydrolase_84"/>
</dbReference>
<dbReference type="SUPFAM" id="SSF51445">
    <property type="entry name" value="(Trans)glycosidases"/>
    <property type="match status" value="1"/>
</dbReference>
<accession>A0A0B1S3D5</accession>
<dbReference type="InterPro" id="IPR011496">
    <property type="entry name" value="O-GlcNAcase_cat"/>
</dbReference>
<feature type="domain" description="GH84" evidence="3">
    <location>
        <begin position="1"/>
        <end position="127"/>
    </location>
</feature>
<evidence type="ECO:0000259" key="3">
    <source>
        <dbReference type="PROSITE" id="PS52009"/>
    </source>
</evidence>
<dbReference type="Gene3D" id="3.20.20.80">
    <property type="entry name" value="Glycosidases"/>
    <property type="match status" value="1"/>
</dbReference>
<evidence type="ECO:0000256" key="1">
    <source>
        <dbReference type="ARBA" id="ARBA00022801"/>
    </source>
</evidence>
<dbReference type="InterPro" id="IPR017853">
    <property type="entry name" value="GH"/>
</dbReference>
<proteinExistence type="predicted"/>
<dbReference type="Proteomes" id="UP000053660">
    <property type="component" value="Unassembled WGS sequence"/>
</dbReference>
<reference evidence="4 5" key="1">
    <citation type="submission" date="2014-03" db="EMBL/GenBank/DDBJ databases">
        <title>Draft genome of the hookworm Oesophagostomum dentatum.</title>
        <authorList>
            <person name="Mitreva M."/>
        </authorList>
    </citation>
    <scope>NUCLEOTIDE SEQUENCE [LARGE SCALE GENOMIC DNA]</scope>
    <source>
        <strain evidence="4 5">OD-Hann</strain>
    </source>
</reference>
<evidence type="ECO:0000256" key="2">
    <source>
        <dbReference type="ARBA" id="ARBA00023295"/>
    </source>
</evidence>
<dbReference type="PANTHER" id="PTHR13170:SF16">
    <property type="entry name" value="PROTEIN O-GLCNACASE"/>
    <property type="match status" value="1"/>
</dbReference>
<dbReference type="Pfam" id="PF07555">
    <property type="entry name" value="NAGidase"/>
    <property type="match status" value="1"/>
</dbReference>
<evidence type="ECO:0000313" key="5">
    <source>
        <dbReference type="Proteomes" id="UP000053660"/>
    </source>
</evidence>
<organism evidence="4 5">
    <name type="scientific">Oesophagostomum dentatum</name>
    <name type="common">Nodular worm</name>
    <dbReference type="NCBI Taxonomy" id="61180"/>
    <lineage>
        <taxon>Eukaryota</taxon>
        <taxon>Metazoa</taxon>
        <taxon>Ecdysozoa</taxon>
        <taxon>Nematoda</taxon>
        <taxon>Chromadorea</taxon>
        <taxon>Rhabditida</taxon>
        <taxon>Rhabditina</taxon>
        <taxon>Rhabditomorpha</taxon>
        <taxon>Strongyloidea</taxon>
        <taxon>Strongylidae</taxon>
        <taxon>Oesophagostomum</taxon>
    </lineage>
</organism>
<dbReference type="OrthoDB" id="9975416at2759"/>
<name>A0A0B1S3D5_OESDE</name>
<keyword evidence="2" id="KW-0326">Glycosidase</keyword>
<keyword evidence="5" id="KW-1185">Reference proteome</keyword>
<protein>
    <submittedName>
        <fullName evidence="4">Hyaluronoglucosaminidase</fullName>
    </submittedName>
</protein>
<dbReference type="AlphaFoldDB" id="A0A0B1S3D5"/>
<sequence>MDAGTEKAPVCQVKPPWPQWRIPYNDEEAAILKSLIEAAKANNITFVYSLSPGIDIEYSNVEERICIKSKLDQVRRLGCESFALLFDDIECEMTETDRQCFSSFAAAQVSFKILGILKEQLIVFAVN</sequence>
<dbReference type="EMBL" id="KN609806">
    <property type="protein sequence ID" value="KHJ78406.1"/>
    <property type="molecule type" value="Genomic_DNA"/>
</dbReference>
<dbReference type="PANTHER" id="PTHR13170">
    <property type="entry name" value="O-GLCNACASE"/>
    <property type="match status" value="1"/>
</dbReference>
<dbReference type="PROSITE" id="PS52009">
    <property type="entry name" value="GH84"/>
    <property type="match status" value="1"/>
</dbReference>
<gene>
    <name evidence="4" type="ORF">OESDEN_21973</name>
</gene>
<evidence type="ECO:0000313" key="4">
    <source>
        <dbReference type="EMBL" id="KHJ78406.1"/>
    </source>
</evidence>
<keyword evidence="1" id="KW-0378">Hydrolase</keyword>
<dbReference type="GO" id="GO:0016231">
    <property type="term" value="F:beta-N-acetylglucosaminidase activity"/>
    <property type="evidence" value="ECO:0007669"/>
    <property type="project" value="TreeGrafter"/>
</dbReference>
<dbReference type="GO" id="GO:0009100">
    <property type="term" value="P:glycoprotein metabolic process"/>
    <property type="evidence" value="ECO:0007669"/>
    <property type="project" value="TreeGrafter"/>
</dbReference>